<evidence type="ECO:0000313" key="1">
    <source>
        <dbReference type="EMBL" id="USU95874.1"/>
    </source>
</evidence>
<gene>
    <name evidence="1" type="ORF">MWH18_06345</name>
</gene>
<accession>A0AAE9SA05</accession>
<organism evidence="1 2">
    <name type="scientific">Acinetobacter pittii</name>
    <name type="common">Acinetobacter genomosp. 3</name>
    <dbReference type="NCBI Taxonomy" id="48296"/>
    <lineage>
        <taxon>Bacteria</taxon>
        <taxon>Pseudomonadati</taxon>
        <taxon>Pseudomonadota</taxon>
        <taxon>Gammaproteobacteria</taxon>
        <taxon>Moraxellales</taxon>
        <taxon>Moraxellaceae</taxon>
        <taxon>Acinetobacter</taxon>
        <taxon>Acinetobacter calcoaceticus/baumannii complex</taxon>
    </lineage>
</organism>
<proteinExistence type="predicted"/>
<dbReference type="Proteomes" id="UP001055514">
    <property type="component" value="Chromosome"/>
</dbReference>
<dbReference type="EMBL" id="CP095407">
    <property type="protein sequence ID" value="USU95874.1"/>
    <property type="molecule type" value="Genomic_DNA"/>
</dbReference>
<dbReference type="RefSeq" id="WP_031968594.1">
    <property type="nucleotide sequence ID" value="NZ_BHFZ01000018.1"/>
</dbReference>
<name>A0AAE9SA05_ACIPI</name>
<protein>
    <submittedName>
        <fullName evidence="1">Uncharacterized protein</fullName>
    </submittedName>
</protein>
<reference evidence="1" key="1">
    <citation type="submission" date="2022-04" db="EMBL/GenBank/DDBJ databases">
        <title>Emergence of ST220 Acinetobacter pittii strain in bloodstream infection, which co-producing chromosomal NDM-1 and OXA-820 carbapenemases.</title>
        <authorList>
            <person name="Tian C."/>
            <person name="Xing M."/>
            <person name="Fu L."/>
            <person name="Xia D."/>
        </authorList>
    </citation>
    <scope>NUCLEOTIDE SEQUENCE</scope>
    <source>
        <strain evidence="1">TCM</strain>
    </source>
</reference>
<sequence length="97" mass="11272">MVEDKQENPFEGAMSQLIKFISAKDDSTQLLISHLVSYLEEKGVIDIDDYLEYTEKAKDRLISKINNGSNPEESEQFKLAVQQTFNWHIEDFKKSEN</sequence>
<dbReference type="AlphaFoldDB" id="A0AAE9SA05"/>
<evidence type="ECO:0000313" key="2">
    <source>
        <dbReference type="Proteomes" id="UP001055514"/>
    </source>
</evidence>